<feature type="region of interest" description="Disordered" evidence="2">
    <location>
        <begin position="47"/>
        <end position="97"/>
    </location>
</feature>
<dbReference type="Proteomes" id="UP000597668">
    <property type="component" value="Unassembled WGS sequence"/>
</dbReference>
<feature type="transmembrane region" description="Helical" evidence="3">
    <location>
        <begin position="484"/>
        <end position="503"/>
    </location>
</feature>
<feature type="region of interest" description="Disordered" evidence="2">
    <location>
        <begin position="1"/>
        <end position="34"/>
    </location>
</feature>
<sequence>MNLAGAAGQQDWIENRLQNSDKSNMAAKMDSATAKLGRAAAKQNVAAAKENNSAARQSELAAKQNAAAAKQKKAAVGQNTADKMENTAAKQEQNEPKIPTALEQFSKAKDMMAGMYGEAEKQKSAWKMISETASSLNLGKNLKSAVAQTDAYNQSRAQLQMVNDGLQSQEELQKMVYRAAQQSSGEYVKMMGTVAKLGQVAGSAFGSSAEQVKFVELMQKSFTMAGTDSGQQQAVMDQLTGALGSGSLGGGDLDALMASAPALVQAMSDFTGKSSQELQVMAAQGGLSAQLVKDSMLTAADEIDARYQQMPTTFGGVWTQIQNYAVERFGAIMESISAFLGSDAGQMLISGIIEAIDWLAGGIEMVVGFVMGMATIISENWAVLAPIFGQIGDAIGILITWMVLWKIATIAVAVAHQIMSMSMQNNALTWILLVIAVVIVMIMKWIQSVGGLQVAWLICVDKVLTAWDAMKISAKLVANAVLNFFTYMGLGFSAIATGIQNVVGDMKAGTLMILQNMINGAIDLINKFIGLLNKIPGVSIETIDHVTFGTEAKLENEAEKQARNQALENKRAKAQADVAGRQAELDQMVAEARASSAERKAEIDRLKAEAQQDKVDIFGGIEDQFGGGGTHFGGGGGGRDFGQGIPVAGGSIDEVGKIRGDVNIADEDLQMLRDVAEMRFVQNFVTLTPTVSMSAQISERVDVDSVMVALERQLEEEFAAAAESVYA</sequence>
<evidence type="ECO:0000313" key="6">
    <source>
        <dbReference type="Proteomes" id="UP000597668"/>
    </source>
</evidence>
<evidence type="ECO:0000256" key="2">
    <source>
        <dbReference type="SAM" id="MobiDB-lite"/>
    </source>
</evidence>
<comment type="caution">
    <text evidence="5">The sequence shown here is derived from an EMBL/GenBank/DDBJ whole genome shotgun (WGS) entry which is preliminary data.</text>
</comment>
<feature type="transmembrane region" description="Helical" evidence="3">
    <location>
        <begin position="366"/>
        <end position="388"/>
    </location>
</feature>
<proteinExistence type="predicted"/>
<feature type="transmembrane region" description="Helical" evidence="3">
    <location>
        <begin position="394"/>
        <end position="415"/>
    </location>
</feature>
<evidence type="ECO:0000313" key="5">
    <source>
        <dbReference type="EMBL" id="MBC3516374.1"/>
    </source>
</evidence>
<dbReference type="NCBIfam" id="TIGR02675">
    <property type="entry name" value="tape_meas_nterm"/>
    <property type="match status" value="1"/>
</dbReference>
<keyword evidence="3" id="KW-0472">Membrane</keyword>
<dbReference type="AlphaFoldDB" id="A0A8J6IME6"/>
<organism evidence="5 6">
    <name type="scientific">Neobittarella massiliensis</name>
    <name type="common">ex Bilen et al. 2018</name>
    <dbReference type="NCBI Taxonomy" id="2041842"/>
    <lineage>
        <taxon>Bacteria</taxon>
        <taxon>Bacillati</taxon>
        <taxon>Bacillota</taxon>
        <taxon>Clostridia</taxon>
        <taxon>Eubacteriales</taxon>
        <taxon>Oscillospiraceae</taxon>
        <taxon>Neobittarella (ex Bilen et al. 2018)</taxon>
    </lineage>
</organism>
<gene>
    <name evidence="5" type="ORF">H8K20_08190</name>
</gene>
<feature type="coiled-coil region" evidence="1">
    <location>
        <begin position="555"/>
        <end position="609"/>
    </location>
</feature>
<evidence type="ECO:0000256" key="3">
    <source>
        <dbReference type="SAM" id="Phobius"/>
    </source>
</evidence>
<keyword evidence="6" id="KW-1185">Reference proteome</keyword>
<feature type="transmembrane region" description="Helical" evidence="3">
    <location>
        <begin position="427"/>
        <end position="446"/>
    </location>
</feature>
<name>A0A8J6IME6_9FIRM</name>
<dbReference type="EMBL" id="JACOGI010000001">
    <property type="protein sequence ID" value="MBC3516374.1"/>
    <property type="molecule type" value="Genomic_DNA"/>
</dbReference>
<accession>A0A8J6IME6</accession>
<reference evidence="5" key="1">
    <citation type="submission" date="2020-08" db="EMBL/GenBank/DDBJ databases">
        <authorList>
            <person name="Liu C."/>
            <person name="Sun Q."/>
        </authorList>
    </citation>
    <scope>NUCLEOTIDE SEQUENCE</scope>
    <source>
        <strain evidence="5">NSJ-65</strain>
    </source>
</reference>
<feature type="domain" description="Tape measure protein N-terminal" evidence="4">
    <location>
        <begin position="143"/>
        <end position="333"/>
    </location>
</feature>
<dbReference type="Pfam" id="PF20155">
    <property type="entry name" value="TMP_3"/>
    <property type="match status" value="1"/>
</dbReference>
<dbReference type="RefSeq" id="WP_186488050.1">
    <property type="nucleotide sequence ID" value="NZ_JACOGI010000001.1"/>
</dbReference>
<keyword evidence="3" id="KW-0812">Transmembrane</keyword>
<dbReference type="InterPro" id="IPR013491">
    <property type="entry name" value="Tape_meas_N"/>
</dbReference>
<keyword evidence="1" id="KW-0175">Coiled coil</keyword>
<evidence type="ECO:0000256" key="1">
    <source>
        <dbReference type="SAM" id="Coils"/>
    </source>
</evidence>
<protein>
    <submittedName>
        <fullName evidence="5">Tape measure protein</fullName>
    </submittedName>
</protein>
<keyword evidence="3" id="KW-1133">Transmembrane helix</keyword>
<evidence type="ECO:0000259" key="4">
    <source>
        <dbReference type="Pfam" id="PF20155"/>
    </source>
</evidence>